<organism evidence="2 3">
    <name type="scientific">Symbiodinium natans</name>
    <dbReference type="NCBI Taxonomy" id="878477"/>
    <lineage>
        <taxon>Eukaryota</taxon>
        <taxon>Sar</taxon>
        <taxon>Alveolata</taxon>
        <taxon>Dinophyceae</taxon>
        <taxon>Suessiales</taxon>
        <taxon>Symbiodiniaceae</taxon>
        <taxon>Symbiodinium</taxon>
    </lineage>
</organism>
<accession>A0A812K2L0</accession>
<keyword evidence="3" id="KW-1185">Reference proteome</keyword>
<name>A0A812K2L0_9DINO</name>
<dbReference type="SUPFAM" id="SSF51197">
    <property type="entry name" value="Clavaminate synthase-like"/>
    <property type="match status" value="1"/>
</dbReference>
<evidence type="ECO:0000313" key="2">
    <source>
        <dbReference type="EMBL" id="CAE7221025.1"/>
    </source>
</evidence>
<evidence type="ECO:0000256" key="1">
    <source>
        <dbReference type="SAM" id="MobiDB-lite"/>
    </source>
</evidence>
<comment type="caution">
    <text evidence="2">The sequence shown here is derived from an EMBL/GenBank/DDBJ whole genome shotgun (WGS) entry which is preliminary data.</text>
</comment>
<protein>
    <submittedName>
        <fullName evidence="2">XRCC6 protein</fullName>
    </submittedName>
</protein>
<gene>
    <name evidence="2" type="primary">XRCC6</name>
    <name evidence="2" type="ORF">SNAT2548_LOCUS8112</name>
</gene>
<reference evidence="2" key="1">
    <citation type="submission" date="2021-02" db="EMBL/GenBank/DDBJ databases">
        <authorList>
            <person name="Dougan E. K."/>
            <person name="Rhodes N."/>
            <person name="Thang M."/>
            <person name="Chan C."/>
        </authorList>
    </citation>
    <scope>NUCLEOTIDE SEQUENCE</scope>
</reference>
<dbReference type="AlphaFoldDB" id="A0A812K2L0"/>
<dbReference type="Proteomes" id="UP000604046">
    <property type="component" value="Unassembled WGS sequence"/>
</dbReference>
<dbReference type="OrthoDB" id="442225at2759"/>
<dbReference type="EMBL" id="CAJNDS010000591">
    <property type="protein sequence ID" value="CAE7221025.1"/>
    <property type="molecule type" value="Genomic_DNA"/>
</dbReference>
<feature type="region of interest" description="Disordered" evidence="1">
    <location>
        <begin position="1"/>
        <end position="21"/>
    </location>
</feature>
<evidence type="ECO:0000313" key="3">
    <source>
        <dbReference type="Proteomes" id="UP000604046"/>
    </source>
</evidence>
<proteinExistence type="predicted"/>
<sequence>MAAVVTGPFASHPPGPSFGNPGTFHTVAGVPAPGGSYAAQRLRRLLLETKPPEHKLREAMELVHSCGPQDVGACVSGVLDLRVQLPATHTLGLQVLAELLRLFPAIMVSQFEKSHVYDLFPETGDVEQASSFLHSLLKTKESMGRSAQREAAKLQKLLLERTGRKDLRKVPSSPVRAWLTQIWLDVPSTRPRREQMVKCCGTWVADSTAAPGAKLPCLELLRQEFAAKSAAEAEPWLLTLLLEQVCRDPSNHSPDLQQLLYFLPGPPSVVTLRELLADLSQEKDRLATLWLCLCLWAPQPPPDASSVSWPSHLPPPIHALLRGLLVCFAQLFDSKVLCRTCLMSLAAIAASGSGAGAIAAAAPQLLLLPPGGSYLEAAALRRTGWPVDLLVHRSPKVVHSVAAFRREVLSGNHLEQAVLFPGGLPQLNLDLAGALPARLARALADASSVLDLLRNLGEDLEEFQGNLESVDPRTHLQHDVLQMAEDQQLLAVDEAQRLAREWWQSPGDQAFEDTVQAEKAELEAAVVCRASLRSKARAATALQAAGRAVQHPYICELRQMKPGGASGDDALSEMLSWAAISGRDDDGIFVGGEFSGKGLHVDQRPESNLGKQWRGLKLFAAWPPGPDGQTVLDDCYGEVFCPPLLAKHVAALAQCTQLLLLRPGDVFLFNGAMPHTALCVGEPLNVTSYEGLLTWNPGHIGQFLTTASSFSGPWREVGLSWKWELLHAWQEARAARSQGGEVAAKRRRTELDCAASERYGVYLAAE</sequence>